<organism evidence="2 3">
    <name type="scientific">Alloacidobacterium dinghuense</name>
    <dbReference type="NCBI Taxonomy" id="2763107"/>
    <lineage>
        <taxon>Bacteria</taxon>
        <taxon>Pseudomonadati</taxon>
        <taxon>Acidobacteriota</taxon>
        <taxon>Terriglobia</taxon>
        <taxon>Terriglobales</taxon>
        <taxon>Acidobacteriaceae</taxon>
        <taxon>Alloacidobacterium</taxon>
    </lineage>
</organism>
<name>A0A7G8BRD8_9BACT</name>
<dbReference type="HAMAP" id="MF_00386">
    <property type="entry name" value="UPF0161_YidD"/>
    <property type="match status" value="1"/>
</dbReference>
<comment type="similarity">
    <text evidence="1">Belongs to the UPF0161 family.</text>
</comment>
<dbReference type="PANTHER" id="PTHR33383">
    <property type="entry name" value="MEMBRANE PROTEIN INSERTION EFFICIENCY FACTOR-RELATED"/>
    <property type="match status" value="1"/>
</dbReference>
<dbReference type="KEGG" id="adin:H7849_21395"/>
<reference evidence="2 3" key="1">
    <citation type="submission" date="2020-08" db="EMBL/GenBank/DDBJ databases">
        <title>Edaphobacter telluris sp. nov. and Acidobacterium dinghuensis sp. nov., two acidobacteria isolated from forest soil.</title>
        <authorList>
            <person name="Fu J."/>
            <person name="Qiu L."/>
        </authorList>
    </citation>
    <scope>NUCLEOTIDE SEQUENCE [LARGE SCALE GENOMIC DNA]</scope>
    <source>
        <strain evidence="2">4Y35</strain>
    </source>
</reference>
<keyword evidence="3" id="KW-1185">Reference proteome</keyword>
<evidence type="ECO:0000313" key="2">
    <source>
        <dbReference type="EMBL" id="QNI35108.1"/>
    </source>
</evidence>
<keyword evidence="1" id="KW-0472">Membrane</keyword>
<dbReference type="GO" id="GO:0005886">
    <property type="term" value="C:plasma membrane"/>
    <property type="evidence" value="ECO:0007669"/>
    <property type="project" value="UniProtKB-SubCell"/>
</dbReference>
<accession>A0A7G8BRD8</accession>
<dbReference type="AlphaFoldDB" id="A0A7G8BRD8"/>
<dbReference type="NCBIfam" id="TIGR00278">
    <property type="entry name" value="membrane protein insertion efficiency factor YidD"/>
    <property type="match status" value="1"/>
</dbReference>
<evidence type="ECO:0000256" key="1">
    <source>
        <dbReference type="HAMAP-Rule" id="MF_00386"/>
    </source>
</evidence>
<comment type="subcellular location">
    <subcellularLocation>
        <location evidence="1">Cell membrane</location>
        <topology evidence="1">Peripheral membrane protein</topology>
        <orientation evidence="1">Cytoplasmic side</orientation>
    </subcellularLocation>
</comment>
<evidence type="ECO:0000313" key="3">
    <source>
        <dbReference type="Proteomes" id="UP000515312"/>
    </source>
</evidence>
<keyword evidence="1" id="KW-1003">Cell membrane</keyword>
<dbReference type="EMBL" id="CP060394">
    <property type="protein sequence ID" value="QNI35108.1"/>
    <property type="molecule type" value="Genomic_DNA"/>
</dbReference>
<gene>
    <name evidence="2" type="primary">yidD</name>
    <name evidence="2" type="ORF">H7849_21395</name>
</gene>
<dbReference type="Proteomes" id="UP000515312">
    <property type="component" value="Chromosome"/>
</dbReference>
<dbReference type="Pfam" id="PF01809">
    <property type="entry name" value="YidD"/>
    <property type="match status" value="1"/>
</dbReference>
<comment type="function">
    <text evidence="1">Could be involved in insertion of integral membrane proteins into the membrane.</text>
</comment>
<protein>
    <recommendedName>
        <fullName evidence="1">Putative membrane protein insertion efficiency factor</fullName>
    </recommendedName>
</protein>
<dbReference type="PANTHER" id="PTHR33383:SF1">
    <property type="entry name" value="MEMBRANE PROTEIN INSERTION EFFICIENCY FACTOR-RELATED"/>
    <property type="match status" value="1"/>
</dbReference>
<sequence length="98" mass="10654">MGPLHTFYKLFVSPVLHAGAGMAGGACRFQPTCSEYAAIAVHEHGWLRGGWMSLKRMSRCHPGGKGGFDPVPQKCPFMQSSKAPVTMKEAHISHESRS</sequence>
<proteinExistence type="inferred from homology"/>
<dbReference type="InterPro" id="IPR002696">
    <property type="entry name" value="Membr_insert_effic_factor_YidD"/>
</dbReference>
<dbReference type="SMART" id="SM01234">
    <property type="entry name" value="Haemolytic"/>
    <property type="match status" value="1"/>
</dbReference>